<keyword evidence="12" id="KW-1185">Reference proteome</keyword>
<dbReference type="PANTHER" id="PTHR15710:SF132">
    <property type="entry name" value="E3 UBIQUITIN-PROTEIN LIGASE MPSR1"/>
    <property type="match status" value="1"/>
</dbReference>
<dbReference type="EC" id="2.3.2.27" evidence="2"/>
<feature type="region of interest" description="Disordered" evidence="9">
    <location>
        <begin position="167"/>
        <end position="225"/>
    </location>
</feature>
<dbReference type="EMBL" id="JBAMMX010000014">
    <property type="protein sequence ID" value="KAK6928187.1"/>
    <property type="molecule type" value="Genomic_DNA"/>
</dbReference>
<evidence type="ECO:0000256" key="1">
    <source>
        <dbReference type="ARBA" id="ARBA00000900"/>
    </source>
</evidence>
<dbReference type="GO" id="GO:0061630">
    <property type="term" value="F:ubiquitin protein ligase activity"/>
    <property type="evidence" value="ECO:0007669"/>
    <property type="project" value="UniProtKB-EC"/>
</dbReference>
<feature type="region of interest" description="Disordered" evidence="9">
    <location>
        <begin position="1"/>
        <end position="27"/>
    </location>
</feature>
<comment type="caution">
    <text evidence="11">The sequence shown here is derived from an EMBL/GenBank/DDBJ whole genome shotgun (WGS) entry which is preliminary data.</text>
</comment>
<dbReference type="GO" id="GO:0008270">
    <property type="term" value="F:zinc ion binding"/>
    <property type="evidence" value="ECO:0007669"/>
    <property type="project" value="UniProtKB-KW"/>
</dbReference>
<dbReference type="InterPro" id="IPR001841">
    <property type="entry name" value="Znf_RING"/>
</dbReference>
<keyword evidence="5 8" id="KW-0863">Zinc-finger</keyword>
<accession>A0AAN8Z804</accession>
<evidence type="ECO:0000256" key="4">
    <source>
        <dbReference type="ARBA" id="ARBA00022723"/>
    </source>
</evidence>
<dbReference type="SUPFAM" id="SSF57850">
    <property type="entry name" value="RING/U-box"/>
    <property type="match status" value="1"/>
</dbReference>
<name>A0AAN8Z804_9MAGN</name>
<keyword evidence="4" id="KW-0479">Metal-binding</keyword>
<evidence type="ECO:0000256" key="5">
    <source>
        <dbReference type="ARBA" id="ARBA00022771"/>
    </source>
</evidence>
<dbReference type="Gene3D" id="3.30.40.10">
    <property type="entry name" value="Zinc/RING finger domain, C3HC4 (zinc finger)"/>
    <property type="match status" value="1"/>
</dbReference>
<comment type="catalytic activity">
    <reaction evidence="1">
        <text>S-ubiquitinyl-[E2 ubiquitin-conjugating enzyme]-L-cysteine + [acceptor protein]-L-lysine = [E2 ubiquitin-conjugating enzyme]-L-cysteine + N(6)-ubiquitinyl-[acceptor protein]-L-lysine.</text>
        <dbReference type="EC" id="2.3.2.27"/>
    </reaction>
</comment>
<dbReference type="InterPro" id="IPR013083">
    <property type="entry name" value="Znf_RING/FYVE/PHD"/>
</dbReference>
<gene>
    <name evidence="11" type="ORF">RJ641_006778</name>
</gene>
<keyword evidence="3" id="KW-0808">Transferase</keyword>
<keyword evidence="7" id="KW-0862">Zinc</keyword>
<proteinExistence type="predicted"/>
<feature type="compositionally biased region" description="Polar residues" evidence="9">
    <location>
        <begin position="15"/>
        <end position="27"/>
    </location>
</feature>
<reference evidence="11 12" key="1">
    <citation type="submission" date="2023-12" db="EMBL/GenBank/DDBJ databases">
        <title>A high-quality genome assembly for Dillenia turbinata (Dilleniales).</title>
        <authorList>
            <person name="Chanderbali A."/>
        </authorList>
    </citation>
    <scope>NUCLEOTIDE SEQUENCE [LARGE SCALE GENOMIC DNA]</scope>
    <source>
        <strain evidence="11">LSX21</strain>
        <tissue evidence="11">Leaf</tissue>
    </source>
</reference>
<dbReference type="GO" id="GO:0005737">
    <property type="term" value="C:cytoplasm"/>
    <property type="evidence" value="ECO:0007669"/>
    <property type="project" value="TreeGrafter"/>
</dbReference>
<dbReference type="SMART" id="SM00184">
    <property type="entry name" value="RING"/>
    <property type="match status" value="1"/>
</dbReference>
<feature type="compositionally biased region" description="Acidic residues" evidence="9">
    <location>
        <begin position="1"/>
        <end position="14"/>
    </location>
</feature>
<evidence type="ECO:0000313" key="12">
    <source>
        <dbReference type="Proteomes" id="UP001370490"/>
    </source>
</evidence>
<dbReference type="FunFam" id="3.30.40.10:FF:000127">
    <property type="entry name" value="E3 ubiquitin-protein ligase RNF181"/>
    <property type="match status" value="1"/>
</dbReference>
<dbReference type="Pfam" id="PF13639">
    <property type="entry name" value="zf-RING_2"/>
    <property type="match status" value="1"/>
</dbReference>
<dbReference type="PROSITE" id="PS50089">
    <property type="entry name" value="ZF_RING_2"/>
    <property type="match status" value="1"/>
</dbReference>
<dbReference type="AlphaFoldDB" id="A0AAN8Z804"/>
<protein>
    <recommendedName>
        <fullName evidence="2">RING-type E3 ubiquitin transferase</fullName>
        <ecNumber evidence="2">2.3.2.27</ecNumber>
    </recommendedName>
</protein>
<feature type="compositionally biased region" description="Acidic residues" evidence="9">
    <location>
        <begin position="208"/>
        <end position="225"/>
    </location>
</feature>
<evidence type="ECO:0000259" key="10">
    <source>
        <dbReference type="PROSITE" id="PS50089"/>
    </source>
</evidence>
<dbReference type="PANTHER" id="PTHR15710">
    <property type="entry name" value="E3 UBIQUITIN-PROTEIN LIGASE PRAJA"/>
    <property type="match status" value="1"/>
</dbReference>
<keyword evidence="6" id="KW-0833">Ubl conjugation pathway</keyword>
<feature type="domain" description="RING-type" evidence="10">
    <location>
        <begin position="120"/>
        <end position="161"/>
    </location>
</feature>
<evidence type="ECO:0000313" key="11">
    <source>
        <dbReference type="EMBL" id="KAK6928187.1"/>
    </source>
</evidence>
<evidence type="ECO:0000256" key="6">
    <source>
        <dbReference type="ARBA" id="ARBA00022786"/>
    </source>
</evidence>
<evidence type="ECO:0000256" key="8">
    <source>
        <dbReference type="PROSITE-ProRule" id="PRU00175"/>
    </source>
</evidence>
<dbReference type="Proteomes" id="UP001370490">
    <property type="component" value="Unassembled WGS sequence"/>
</dbReference>
<evidence type="ECO:0000256" key="3">
    <source>
        <dbReference type="ARBA" id="ARBA00022679"/>
    </source>
</evidence>
<evidence type="ECO:0000256" key="2">
    <source>
        <dbReference type="ARBA" id="ARBA00012483"/>
    </source>
</evidence>
<dbReference type="GO" id="GO:0016567">
    <property type="term" value="P:protein ubiquitination"/>
    <property type="evidence" value="ECO:0007669"/>
    <property type="project" value="TreeGrafter"/>
</dbReference>
<evidence type="ECO:0000256" key="9">
    <source>
        <dbReference type="SAM" id="MobiDB-lite"/>
    </source>
</evidence>
<evidence type="ECO:0000256" key="7">
    <source>
        <dbReference type="ARBA" id="ARBA00022833"/>
    </source>
</evidence>
<organism evidence="11 12">
    <name type="scientific">Dillenia turbinata</name>
    <dbReference type="NCBI Taxonomy" id="194707"/>
    <lineage>
        <taxon>Eukaryota</taxon>
        <taxon>Viridiplantae</taxon>
        <taxon>Streptophyta</taxon>
        <taxon>Embryophyta</taxon>
        <taxon>Tracheophyta</taxon>
        <taxon>Spermatophyta</taxon>
        <taxon>Magnoliopsida</taxon>
        <taxon>eudicotyledons</taxon>
        <taxon>Gunneridae</taxon>
        <taxon>Pentapetalae</taxon>
        <taxon>Dilleniales</taxon>
        <taxon>Dilleniaceae</taxon>
        <taxon>Dillenia</taxon>
    </lineage>
</organism>
<sequence length="225" mass="24591">MSSPMDIDDSEGASESETTQFSDDLRSHSSNLSRLVSFILGLTPGSDNQQEQENQNRTRSRDRIVIINPIAQRMLIIEGLGNLEEYLSEMSGKSGPKPASQDSIDSMPVVEINKVNGGDCAICLDEFSIGEDAREMPCKHKYHSGCIQKWLGIHGSCPVCRFRMPEEKERKENEEEGEGGSRVEIWFGFSQGGLHGSDHDGPGSDGGNEGDDDGASTVEDMDCTD</sequence>